<organism evidence="3 4">
    <name type="scientific">Enterococcus phage nattely</name>
    <dbReference type="NCBI Taxonomy" id="2719593"/>
    <lineage>
        <taxon>Viruses</taxon>
        <taxon>Duplodnaviria</taxon>
        <taxon>Heunggongvirae</taxon>
        <taxon>Uroviricota</taxon>
        <taxon>Caudoviricetes</taxon>
        <taxon>Andrewesvirinae</taxon>
        <taxon>Vipetofemvirus</taxon>
        <taxon>Vipetofemvirus nattely</taxon>
    </lineage>
</organism>
<dbReference type="Pfam" id="PF10651">
    <property type="entry name" value="BppU_N"/>
    <property type="match status" value="1"/>
</dbReference>
<evidence type="ECO:0000313" key="4">
    <source>
        <dbReference type="Proteomes" id="UP000501773"/>
    </source>
</evidence>
<reference evidence="4" key="1">
    <citation type="submission" date="2020-02" db="EMBL/GenBank/DDBJ databases">
        <authorList>
            <person name="Olsen N.S."/>
            <person name="Forero-Junco L."/>
            <person name="Kot W."/>
            <person name="Hansen L.H."/>
        </authorList>
    </citation>
    <scope>NUCLEOTIDE SEQUENCE [LARGE SCALE GENOMIC DNA]</scope>
</reference>
<proteinExistence type="predicted"/>
<dbReference type="Gene3D" id="2.60.40.3350">
    <property type="match status" value="1"/>
</dbReference>
<name>A0A6G9LLL5_9CAUD</name>
<dbReference type="InterPro" id="IPR018913">
    <property type="entry name" value="BppU_N"/>
</dbReference>
<keyword evidence="4" id="KW-1185">Reference proteome</keyword>
<evidence type="ECO:0000259" key="2">
    <source>
        <dbReference type="Pfam" id="PF10651"/>
    </source>
</evidence>
<evidence type="ECO:0000256" key="1">
    <source>
        <dbReference type="SAM" id="Coils"/>
    </source>
</evidence>
<feature type="coiled-coil region" evidence="1">
    <location>
        <begin position="133"/>
        <end position="203"/>
    </location>
</feature>
<accession>A0A6G9LLL5</accession>
<protein>
    <recommendedName>
        <fullName evidence="2">BppU N-terminal domain-containing protein</fullName>
    </recommendedName>
</protein>
<dbReference type="Proteomes" id="UP000501773">
    <property type="component" value="Segment"/>
</dbReference>
<dbReference type="CDD" id="cd19958">
    <property type="entry name" value="pyocin_knob"/>
    <property type="match status" value="1"/>
</dbReference>
<sequence length="642" mass="72489">MANNKVLRLDITKTPDLVPTIYGRVADGLVQTVDVYVTNNGEPFDITGWTIKFEGNTSGNRTFIADSENVKIVNAKGGFFQYTFPLPAFANSGKYERAYFSFALDEKHESSNNFNIQVFENADITVEEAHTVITEYEKLVDELNKIFIEAQEDLTNDVEEYKQWLTQQVQELQNKIDILNQNYEVAEARVTELEKRLQELINDGLLKMEDVVFFMQGKTTVTIEGQQISINDVMPTFDYLKNNYYTKTEVDQKDTVLDTKINGVQTNLNNAKTDLENKIEQTYNAQPLPSGVTSLSALSDYSGKTFYITKSQMDALTDNSDLPADIVGSYNYIVENSESRAGTYRQQFVYTTSVSKRDRYSRVILNGGSKTPFERIITEHRYGILEFKDTVVNVQDWDTLTSTGVYTVYNASGANKPPGGLYGTLVVLADNATVTQEYTSGGKRFIRTRAGSPAVWRDWAELVSKAMMDSELKLRDNEIESLKNKKVRWEGWFDTGNMVNPIRDKSRLGWGSLAYTREQVDGIPMDDNPFELSRLYFTAKRDVTFYIEGTIRAQGLYDSNTSRYAYWHLRVNTDQGETTGAATHVASTNGQAGGTLQWKNFTAFAKIISMKAGESMAMSVDLESGKTLLQADLRDVHVKCLN</sequence>
<dbReference type="EMBL" id="MT119360">
    <property type="protein sequence ID" value="QIQ66277.1"/>
    <property type="molecule type" value="Genomic_DNA"/>
</dbReference>
<gene>
    <name evidence="3" type="ORF">nattely_110</name>
</gene>
<keyword evidence="1" id="KW-0175">Coiled coil</keyword>
<evidence type="ECO:0000313" key="3">
    <source>
        <dbReference type="EMBL" id="QIQ66277.1"/>
    </source>
</evidence>
<feature type="domain" description="BppU N-terminal" evidence="2">
    <location>
        <begin position="6"/>
        <end position="144"/>
    </location>
</feature>